<dbReference type="InterPro" id="IPR014710">
    <property type="entry name" value="RmlC-like_jellyroll"/>
</dbReference>
<reference evidence="2" key="1">
    <citation type="submission" date="2006-05" db="EMBL/GenBank/DDBJ databases">
        <title>Annotation of the draft genome assembly of Desulfuromonas acetoxidans DSM 684.</title>
        <authorList>
            <consortium name="US DOE Joint Genome Institute (JGI-ORNL)"/>
            <person name="Larimer F."/>
            <person name="Land M."/>
            <person name="Hauser L."/>
        </authorList>
    </citation>
    <scope>NUCLEOTIDE SEQUENCE [LARGE SCALE GENOMIC DNA]</scope>
    <source>
        <strain evidence="2">DSM 684</strain>
    </source>
</reference>
<protein>
    <submittedName>
        <fullName evidence="2">WxcM-like</fullName>
    </submittedName>
</protein>
<dbReference type="Proteomes" id="UP000005695">
    <property type="component" value="Unassembled WGS sequence"/>
</dbReference>
<dbReference type="OrthoDB" id="272049at2"/>
<name>Q1K163_DESA6</name>
<dbReference type="CDD" id="cd20292">
    <property type="entry name" value="cupin_QdtA-like"/>
    <property type="match status" value="1"/>
</dbReference>
<sequence length="133" mass="15288">MSLTQIIKFPTHSDERGSLIALEGNDMIPFDIKRVYYIFGTQSGVSRGFHAHVHLKQVAVCVAGKCKMRLDNGREQEEIWLDSPDKGLLIEGLIWREMHEFSPDCVLMVFASESYDESDYIRNYTEFLRQAGL</sequence>
<evidence type="ECO:0000313" key="3">
    <source>
        <dbReference type="Proteomes" id="UP000005695"/>
    </source>
</evidence>
<keyword evidence="3" id="KW-1185">Reference proteome</keyword>
<evidence type="ECO:0000259" key="1">
    <source>
        <dbReference type="Pfam" id="PF05523"/>
    </source>
</evidence>
<reference evidence="2" key="2">
    <citation type="submission" date="2006-05" db="EMBL/GenBank/DDBJ databases">
        <title>Sequencing of the draft genome and assembly of Desulfuromonas acetoxidans DSM 684.</title>
        <authorList>
            <consortium name="US DOE Joint Genome Institute (JGI-PGF)"/>
            <person name="Copeland A."/>
            <person name="Lucas S."/>
            <person name="Lapidus A."/>
            <person name="Barry K."/>
            <person name="Detter J.C."/>
            <person name="Glavina del Rio T."/>
            <person name="Hammon N."/>
            <person name="Israni S."/>
            <person name="Dalin E."/>
            <person name="Tice H."/>
            <person name="Bruce D."/>
            <person name="Pitluck S."/>
            <person name="Richardson P."/>
        </authorList>
    </citation>
    <scope>NUCLEOTIDE SEQUENCE [LARGE SCALE GENOMIC DNA]</scope>
    <source>
        <strain evidence="2">DSM 684</strain>
    </source>
</reference>
<dbReference type="InterPro" id="IPR008894">
    <property type="entry name" value="QdtA_cupin_dom"/>
</dbReference>
<dbReference type="Pfam" id="PF05523">
    <property type="entry name" value="FdtA"/>
    <property type="match status" value="1"/>
</dbReference>
<evidence type="ECO:0000313" key="2">
    <source>
        <dbReference type="EMBL" id="EAT16145.1"/>
    </source>
</evidence>
<organism evidence="2 3">
    <name type="scientific">Desulfuromonas acetoxidans (strain DSM 684 / 11070)</name>
    <dbReference type="NCBI Taxonomy" id="281689"/>
    <lineage>
        <taxon>Bacteria</taxon>
        <taxon>Pseudomonadati</taxon>
        <taxon>Thermodesulfobacteriota</taxon>
        <taxon>Desulfuromonadia</taxon>
        <taxon>Desulfuromonadales</taxon>
        <taxon>Desulfuromonadaceae</taxon>
        <taxon>Desulfuromonas</taxon>
    </lineage>
</organism>
<dbReference type="RefSeq" id="WP_005999301.1">
    <property type="nucleotide sequence ID" value="NZ_AAEW02000006.1"/>
</dbReference>
<feature type="domain" description="Sugar 3,4-ketoisomerase QdtA cupin" evidence="1">
    <location>
        <begin position="4"/>
        <end position="130"/>
    </location>
</feature>
<dbReference type="AlphaFoldDB" id="Q1K163"/>
<dbReference type="Gene3D" id="2.60.120.10">
    <property type="entry name" value="Jelly Rolls"/>
    <property type="match status" value="1"/>
</dbReference>
<dbReference type="InterPro" id="IPR011051">
    <property type="entry name" value="RmlC_Cupin_sf"/>
</dbReference>
<dbReference type="SUPFAM" id="SSF51182">
    <property type="entry name" value="RmlC-like cupins"/>
    <property type="match status" value="1"/>
</dbReference>
<proteinExistence type="predicted"/>
<gene>
    <name evidence="2" type="ORF">Dace_1609</name>
</gene>
<dbReference type="EMBL" id="AAEW02000006">
    <property type="protein sequence ID" value="EAT16145.1"/>
    <property type="molecule type" value="Genomic_DNA"/>
</dbReference>
<accession>Q1K163</accession>
<comment type="caution">
    <text evidence="2">The sequence shown here is derived from an EMBL/GenBank/DDBJ whole genome shotgun (WGS) entry which is preliminary data.</text>
</comment>